<reference evidence="5" key="1">
    <citation type="submission" date="2021-02" db="EMBL/GenBank/DDBJ databases">
        <authorList>
            <person name="Dougan E. K."/>
            <person name="Rhodes N."/>
            <person name="Thang M."/>
            <person name="Chan C."/>
        </authorList>
    </citation>
    <scope>NUCLEOTIDE SEQUENCE</scope>
</reference>
<dbReference type="SMART" id="SM00223">
    <property type="entry name" value="APPLE"/>
    <property type="match status" value="1"/>
</dbReference>
<dbReference type="Gene3D" id="3.50.4.10">
    <property type="entry name" value="Hepatocyte Growth Factor"/>
    <property type="match status" value="1"/>
</dbReference>
<evidence type="ECO:0000256" key="1">
    <source>
        <dbReference type="ARBA" id="ARBA00022737"/>
    </source>
</evidence>
<dbReference type="OrthoDB" id="406973at2759"/>
<keyword evidence="1" id="KW-0677">Repeat</keyword>
<gene>
    <name evidence="5" type="ORF">SNAT2548_LOCUS309</name>
</gene>
<keyword evidence="3" id="KW-0732">Signal</keyword>
<protein>
    <recommendedName>
        <fullName evidence="4">Apple domain-containing protein</fullName>
    </recommendedName>
</protein>
<name>A0A812GCQ7_9DINO</name>
<accession>A0A812GCQ7</accession>
<keyword evidence="6" id="KW-1185">Reference proteome</keyword>
<sequence>MAGLRLILLALTLAPFTSLAHLVDGQEVDAGCGGYGCDDDMETSSLLEHKSKQEDESKGCVTKGMYHYPNIPDLRIKVDRWQHCQSYCRVTEGCQFFSFWPDGGCELQSGPGEYRKASKSYSGVLSGPANCGDTPPGAINLLDQAFMFCAYHPDAPCCKCGTCCLPYCENSKWTLREGCNYQVGGWCDPALQLPPPICPGM</sequence>
<comment type="caution">
    <text evidence="5">The sequence shown here is derived from an EMBL/GenBank/DDBJ whole genome shotgun (WGS) entry which is preliminary data.</text>
</comment>
<feature type="chain" id="PRO_5032521371" description="Apple domain-containing protein" evidence="3">
    <location>
        <begin position="26"/>
        <end position="201"/>
    </location>
</feature>
<dbReference type="EMBL" id="CAJNDS010000014">
    <property type="protein sequence ID" value="CAE6916755.1"/>
    <property type="molecule type" value="Genomic_DNA"/>
</dbReference>
<evidence type="ECO:0000313" key="6">
    <source>
        <dbReference type="Proteomes" id="UP000604046"/>
    </source>
</evidence>
<evidence type="ECO:0000256" key="2">
    <source>
        <dbReference type="ARBA" id="ARBA00023157"/>
    </source>
</evidence>
<organism evidence="5 6">
    <name type="scientific">Symbiodinium natans</name>
    <dbReference type="NCBI Taxonomy" id="878477"/>
    <lineage>
        <taxon>Eukaryota</taxon>
        <taxon>Sar</taxon>
        <taxon>Alveolata</taxon>
        <taxon>Dinophyceae</taxon>
        <taxon>Suessiales</taxon>
        <taxon>Symbiodiniaceae</taxon>
        <taxon>Symbiodinium</taxon>
    </lineage>
</organism>
<dbReference type="SUPFAM" id="SSF57414">
    <property type="entry name" value="Hairpin loop containing domain-like"/>
    <property type="match status" value="1"/>
</dbReference>
<proteinExistence type="predicted"/>
<evidence type="ECO:0000259" key="4">
    <source>
        <dbReference type="SMART" id="SM00223"/>
    </source>
</evidence>
<dbReference type="Proteomes" id="UP000604046">
    <property type="component" value="Unassembled WGS sequence"/>
</dbReference>
<keyword evidence="2" id="KW-1015">Disulfide bond</keyword>
<dbReference type="GO" id="GO:0005576">
    <property type="term" value="C:extracellular region"/>
    <property type="evidence" value="ECO:0007669"/>
    <property type="project" value="InterPro"/>
</dbReference>
<dbReference type="InterPro" id="IPR000177">
    <property type="entry name" value="Apple"/>
</dbReference>
<dbReference type="AlphaFoldDB" id="A0A812GCQ7"/>
<evidence type="ECO:0000313" key="5">
    <source>
        <dbReference type="EMBL" id="CAE6916755.1"/>
    </source>
</evidence>
<feature type="signal peptide" evidence="3">
    <location>
        <begin position="1"/>
        <end position="25"/>
    </location>
</feature>
<evidence type="ECO:0000256" key="3">
    <source>
        <dbReference type="SAM" id="SignalP"/>
    </source>
</evidence>
<feature type="domain" description="Apple" evidence="4">
    <location>
        <begin position="60"/>
        <end position="131"/>
    </location>
</feature>
<dbReference type="GO" id="GO:0006508">
    <property type="term" value="P:proteolysis"/>
    <property type="evidence" value="ECO:0007669"/>
    <property type="project" value="InterPro"/>
</dbReference>